<dbReference type="PANTHER" id="PTHR43642:SF1">
    <property type="entry name" value="HYBRID SIGNAL TRANSDUCTION HISTIDINE KINASE G"/>
    <property type="match status" value="1"/>
</dbReference>
<name>A0AAD8Y1P4_9STRA</name>
<dbReference type="SUPFAM" id="SSF52540">
    <property type="entry name" value="P-loop containing nucleoside triphosphate hydrolases"/>
    <property type="match status" value="1"/>
</dbReference>
<evidence type="ECO:0000313" key="4">
    <source>
        <dbReference type="Proteomes" id="UP001224775"/>
    </source>
</evidence>
<dbReference type="PANTHER" id="PTHR43642">
    <property type="entry name" value="HYBRID SIGNAL TRANSDUCTION HISTIDINE KINASE G"/>
    <property type="match status" value="1"/>
</dbReference>
<keyword evidence="4" id="KW-1185">Reference proteome</keyword>
<dbReference type="InterPro" id="IPR027417">
    <property type="entry name" value="P-loop_NTPase"/>
</dbReference>
<dbReference type="Pfam" id="PF13191">
    <property type="entry name" value="AAA_16"/>
    <property type="match status" value="1"/>
</dbReference>
<feature type="domain" description="Orc1-like AAA ATPase" evidence="2">
    <location>
        <begin position="439"/>
        <end position="624"/>
    </location>
</feature>
<protein>
    <submittedName>
        <fullName evidence="3">AAA ATPase</fullName>
    </submittedName>
</protein>
<feature type="compositionally biased region" description="Polar residues" evidence="1">
    <location>
        <begin position="84"/>
        <end position="96"/>
    </location>
</feature>
<feature type="region of interest" description="Disordered" evidence="1">
    <location>
        <begin position="122"/>
        <end position="153"/>
    </location>
</feature>
<dbReference type="Gene3D" id="3.40.50.300">
    <property type="entry name" value="P-loop containing nucleotide triphosphate hydrolases"/>
    <property type="match status" value="1"/>
</dbReference>
<dbReference type="EMBL" id="JATAAI010000025">
    <property type="protein sequence ID" value="KAK1737407.1"/>
    <property type="molecule type" value="Genomic_DNA"/>
</dbReference>
<feature type="compositionally biased region" description="Basic and acidic residues" evidence="1">
    <location>
        <begin position="122"/>
        <end position="141"/>
    </location>
</feature>
<comment type="caution">
    <text evidence="3">The sequence shown here is derived from an EMBL/GenBank/DDBJ whole genome shotgun (WGS) entry which is preliminary data.</text>
</comment>
<evidence type="ECO:0000313" key="3">
    <source>
        <dbReference type="EMBL" id="KAK1737407.1"/>
    </source>
</evidence>
<feature type="region of interest" description="Disordered" evidence="1">
    <location>
        <begin position="303"/>
        <end position="362"/>
    </location>
</feature>
<dbReference type="InterPro" id="IPR053159">
    <property type="entry name" value="Hybrid_Histidine_Kinase"/>
</dbReference>
<feature type="region of interest" description="Disordered" evidence="1">
    <location>
        <begin position="76"/>
        <end position="96"/>
    </location>
</feature>
<dbReference type="InterPro" id="IPR041664">
    <property type="entry name" value="AAA_16"/>
</dbReference>
<feature type="compositionally biased region" description="Polar residues" evidence="1">
    <location>
        <begin position="340"/>
        <end position="361"/>
    </location>
</feature>
<proteinExistence type="predicted"/>
<feature type="compositionally biased region" description="Low complexity" evidence="1">
    <location>
        <begin position="303"/>
        <end position="314"/>
    </location>
</feature>
<gene>
    <name evidence="3" type="ORF">QTG54_011693</name>
</gene>
<accession>A0AAD8Y1P4</accession>
<evidence type="ECO:0000256" key="1">
    <source>
        <dbReference type="SAM" id="MobiDB-lite"/>
    </source>
</evidence>
<organism evidence="3 4">
    <name type="scientific">Skeletonema marinoi</name>
    <dbReference type="NCBI Taxonomy" id="267567"/>
    <lineage>
        <taxon>Eukaryota</taxon>
        <taxon>Sar</taxon>
        <taxon>Stramenopiles</taxon>
        <taxon>Ochrophyta</taxon>
        <taxon>Bacillariophyta</taxon>
        <taxon>Coscinodiscophyceae</taxon>
        <taxon>Thalassiosirophycidae</taxon>
        <taxon>Thalassiosirales</taxon>
        <taxon>Skeletonemataceae</taxon>
        <taxon>Skeletonema</taxon>
        <taxon>Skeletonema marinoi-dohrnii complex</taxon>
    </lineage>
</organism>
<sequence>MDRRSNQPAASAASLPEPVSMKQWTVGVIDSLRSRGDVDDDKQNNDNVHKIVCSHEYLTCALKIAHSLADQLSSVEEERGYKQKSPSQHNSTNDNSPLLVEASEKSWSEYISVYCTKTKASEEKKDEVSVNNDDKNNKDDEGNASVDADYDPLPYGGDFVEPGEFQHLAQQLSTLLFDNDNKQAIDYLDVRGAVLNEGAVEERPLSDNGQLEIRSLGIAFCELFSGGQITADVAMSQGRFAASLSSGRRTQSPFLPSGQIAAPELHMRSGENGFKPALESIDTIGGAGDFPLTDSIGGGGSDLFDSFDSNNNDGAELDLDDDMSAFGMNEENPTKRRAQSDTPLDNSSQKTSMVRTPSAPSSVEPLQLLGLPTALCNLISNMMDNVDEDFRCNGGTYEFISEVRDDLKLMIDSPHVYLHNFDLAKAANDGLHFGSSVHGREAELQTLRECYQRAISSEFEVAMICGTSGIGKSELSREFARSAKEEDGGGIFLSGRFDKLQSQPLHAISAAFDNYCAWLSEEDRSTAEKVSTALKENMGEEISSLVSAMPNLSHILGDDFDSKQNDTSAVDAQKRLRYLFCRFVEVISKCHEEPLILFLDDCQWIDAASSALLVQLMMTGSSFKHQRLFFFMSCRDDEISATHPLNLVLSQVSSFGNIKTTKIYLTPLTKGALNELVSTALSLLPRITRPLADILHHKTKGSPLFVKQVMIELYKQRLLYPSLSRRRWDWEADQILAMKVPENVATFITKSFDRLPSEVLSALVVLSCFGASADISLIEVLEREIKQPLIAPLEAAVADSVLGKKDGKFFFMHDKLQETAYSMMKPEERCLHHNLYGQALAFVVVREKDDRYLLTAATQINFGGPQVIIDDNQALSVANLNLDAGKKAMSMSDFFSANRYFNHGISYLRSGHWNKQYDVSLELFNLAAACALMNAEHERLKMLTGEVIRHAKCFEDKFRAICISINLLFWSSKLPDAIQLVNSNLSSLGEELPVAVTQSAIHYQWDHTKTLLAGLSDETLLSFPAMSISSKIMAMELFSKQLTNYMFIGDRNAMPIIPLKMVQTSLTYGMSPLSGVGFALFGNYLALVKGEVEEGYRYVKIALSLMKRMPSIAHDSEIMYYSAHTRLRVEPIQSANEHYIVAHRGAMASGAVRFAFACAFVYDNNSFWAGKKLGLVVNSIKETMKQMIFYKNLVMLALLRPICRLSLRLTGQSDVHQRDDLTNIFGETYKEGEGISSKLPLVMLTECFAKFSEGLIFREVDKARDSIQQYLSIQGLTTANMNNSGDFFRIFYAGLASFYVGRELDDRLLITRGNWCKDWIEKLVVSASTWNFQNKAYLLQAEEQFCERNFDAAERLYDAAILSAKTHKFVNEQALSNELAGHFYLDTGRKIKSVNYFMRAFENYTEWGAVAKAASLTKYFEIGDAA</sequence>
<dbReference type="Proteomes" id="UP001224775">
    <property type="component" value="Unassembled WGS sequence"/>
</dbReference>
<reference evidence="3" key="1">
    <citation type="submission" date="2023-06" db="EMBL/GenBank/DDBJ databases">
        <title>Survivors Of The Sea: Transcriptome response of Skeletonema marinoi to long-term dormancy.</title>
        <authorList>
            <person name="Pinder M.I.M."/>
            <person name="Kourtchenko O."/>
            <person name="Robertson E.K."/>
            <person name="Larsson T."/>
            <person name="Maumus F."/>
            <person name="Osuna-Cruz C.M."/>
            <person name="Vancaester E."/>
            <person name="Stenow R."/>
            <person name="Vandepoele K."/>
            <person name="Ploug H."/>
            <person name="Bruchert V."/>
            <person name="Godhe A."/>
            <person name="Topel M."/>
        </authorList>
    </citation>
    <scope>NUCLEOTIDE SEQUENCE</scope>
    <source>
        <strain evidence="3">R05AC</strain>
    </source>
</reference>
<evidence type="ECO:0000259" key="2">
    <source>
        <dbReference type="Pfam" id="PF13191"/>
    </source>
</evidence>